<dbReference type="AlphaFoldDB" id="A0A4Q0VQX4"/>
<sequence length="65" mass="7296">MFIFINGEKTELSLETLADVVNHYKLDEQLVVTEVDGEIIGCEDRPRTKLQEGMKIEIVQFVGGG</sequence>
<dbReference type="InterPro" id="IPR016155">
    <property type="entry name" value="Mopterin_synth/thiamin_S_b"/>
</dbReference>
<dbReference type="EMBL" id="QOUX01000045">
    <property type="protein sequence ID" value="RXI99467.1"/>
    <property type="molecule type" value="Genomic_DNA"/>
</dbReference>
<dbReference type="CDD" id="cd00565">
    <property type="entry name" value="Ubl_ThiS"/>
    <property type="match status" value="1"/>
</dbReference>
<accession>A0A4Q0VQX4</accession>
<proteinExistence type="predicted"/>
<dbReference type="InterPro" id="IPR003749">
    <property type="entry name" value="ThiS/MoaD-like"/>
</dbReference>
<comment type="caution">
    <text evidence="1">The sequence shown here is derived from an EMBL/GenBank/DDBJ whole genome shotgun (WGS) entry which is preliminary data.</text>
</comment>
<dbReference type="PANTHER" id="PTHR34472">
    <property type="entry name" value="SULFUR CARRIER PROTEIN THIS"/>
    <property type="match status" value="1"/>
</dbReference>
<name>A0A4Q0VQX4_9BACI</name>
<evidence type="ECO:0000313" key="2">
    <source>
        <dbReference type="Proteomes" id="UP000290649"/>
    </source>
</evidence>
<dbReference type="SUPFAM" id="SSF54285">
    <property type="entry name" value="MoaD/ThiS"/>
    <property type="match status" value="1"/>
</dbReference>
<dbReference type="Gene3D" id="3.10.20.30">
    <property type="match status" value="1"/>
</dbReference>
<protein>
    <submittedName>
        <fullName evidence="1">Sulfur carrier protein ThiS</fullName>
    </submittedName>
</protein>
<dbReference type="OrthoDB" id="9798559at2"/>
<dbReference type="InterPro" id="IPR012675">
    <property type="entry name" value="Beta-grasp_dom_sf"/>
</dbReference>
<gene>
    <name evidence="1" type="primary">thiS</name>
    <name evidence="1" type="ORF">DS745_14690</name>
</gene>
<dbReference type="Proteomes" id="UP000290649">
    <property type="component" value="Unassembled WGS sequence"/>
</dbReference>
<dbReference type="Pfam" id="PF02597">
    <property type="entry name" value="ThiS"/>
    <property type="match status" value="1"/>
</dbReference>
<keyword evidence="2" id="KW-1185">Reference proteome</keyword>
<organism evidence="1 2">
    <name type="scientific">Anaerobacillus alkaliphilus</name>
    <dbReference type="NCBI Taxonomy" id="1548597"/>
    <lineage>
        <taxon>Bacteria</taxon>
        <taxon>Bacillati</taxon>
        <taxon>Bacillota</taxon>
        <taxon>Bacilli</taxon>
        <taxon>Bacillales</taxon>
        <taxon>Bacillaceae</taxon>
        <taxon>Anaerobacillus</taxon>
    </lineage>
</organism>
<dbReference type="RefSeq" id="WP_129078976.1">
    <property type="nucleotide sequence ID" value="NZ_QOUX01000045.1"/>
</dbReference>
<dbReference type="InterPro" id="IPR010035">
    <property type="entry name" value="Thi_S"/>
</dbReference>
<dbReference type="NCBIfam" id="TIGR01683">
    <property type="entry name" value="thiS"/>
    <property type="match status" value="1"/>
</dbReference>
<evidence type="ECO:0000313" key="1">
    <source>
        <dbReference type="EMBL" id="RXI99467.1"/>
    </source>
</evidence>
<dbReference type="PANTHER" id="PTHR34472:SF1">
    <property type="entry name" value="SULFUR CARRIER PROTEIN THIS"/>
    <property type="match status" value="1"/>
</dbReference>
<reference evidence="1 2" key="1">
    <citation type="journal article" date="2019" name="Int. J. Syst. Evol. Microbiol.">
        <title>Anaerobacillus alkaliphilus sp. nov., a novel alkaliphilic and moderately halophilic bacterium.</title>
        <authorList>
            <person name="Borsodi A.K."/>
            <person name="Aszalos J.M."/>
            <person name="Bihari P."/>
            <person name="Nagy I."/>
            <person name="Schumann P."/>
            <person name="Sproer C."/>
            <person name="Kovacs A.L."/>
            <person name="Boka K."/>
            <person name="Dobosy P."/>
            <person name="Ovari M."/>
            <person name="Szili-Kovacs T."/>
            <person name="Toth E."/>
        </authorList>
    </citation>
    <scope>NUCLEOTIDE SEQUENCE [LARGE SCALE GENOMIC DNA]</scope>
    <source>
        <strain evidence="1 2">B16-10</strain>
    </source>
</reference>